<dbReference type="SUPFAM" id="SSF52087">
    <property type="entry name" value="CRAL/TRIO domain"/>
    <property type="match status" value="1"/>
</dbReference>
<dbReference type="VEuPathDB" id="VectorBase:CQUJHB006160"/>
<name>B0XFX0_CULQU</name>
<dbReference type="EnsemblMetazoa" id="CPIJ018213-RA">
    <property type="protein sequence ID" value="CPIJ018213-PA"/>
    <property type="gene ID" value="CPIJ018213"/>
</dbReference>
<accession>B0XFX0</accession>
<reference evidence="3" key="2">
    <citation type="submission" date="2020-05" db="UniProtKB">
        <authorList>
            <consortium name="EnsemblMetazoa"/>
        </authorList>
    </citation>
    <scope>IDENTIFICATION</scope>
    <source>
        <strain evidence="3">JHB</strain>
    </source>
</reference>
<dbReference type="InterPro" id="IPR001251">
    <property type="entry name" value="CRAL-TRIO_dom"/>
</dbReference>
<feature type="domain" description="CRAL-TRIO" evidence="1">
    <location>
        <begin position="18"/>
        <end position="144"/>
    </location>
</feature>
<dbReference type="PROSITE" id="PS50191">
    <property type="entry name" value="CRAL_TRIO"/>
    <property type="match status" value="1"/>
</dbReference>
<dbReference type="GO" id="GO:0016020">
    <property type="term" value="C:membrane"/>
    <property type="evidence" value="ECO:0007669"/>
    <property type="project" value="TreeGrafter"/>
</dbReference>
<dbReference type="VEuPathDB" id="VectorBase:CPIJ018213"/>
<dbReference type="AlphaFoldDB" id="B0XFX0"/>
<organism>
    <name type="scientific">Culex quinquefasciatus</name>
    <name type="common">Southern house mosquito</name>
    <name type="synonym">Culex pungens</name>
    <dbReference type="NCBI Taxonomy" id="7176"/>
    <lineage>
        <taxon>Eukaryota</taxon>
        <taxon>Metazoa</taxon>
        <taxon>Ecdysozoa</taxon>
        <taxon>Arthropoda</taxon>
        <taxon>Hexapoda</taxon>
        <taxon>Insecta</taxon>
        <taxon>Pterygota</taxon>
        <taxon>Neoptera</taxon>
        <taxon>Endopterygota</taxon>
        <taxon>Diptera</taxon>
        <taxon>Nematocera</taxon>
        <taxon>Culicoidea</taxon>
        <taxon>Culicidae</taxon>
        <taxon>Culicinae</taxon>
        <taxon>Culicini</taxon>
        <taxon>Culex</taxon>
        <taxon>Culex</taxon>
    </lineage>
</organism>
<reference evidence="2" key="1">
    <citation type="submission" date="2007-03" db="EMBL/GenBank/DDBJ databases">
        <title>Annotation of Culex pipiens quinquefasciatus.</title>
        <authorList>
            <consortium name="The Broad Institute Genome Sequencing Platform"/>
            <person name="Atkinson P.W."/>
            <person name="Hemingway J."/>
            <person name="Christensen B.M."/>
            <person name="Higgs S."/>
            <person name="Kodira C."/>
            <person name="Hannick L."/>
            <person name="Megy K."/>
            <person name="O'Leary S."/>
            <person name="Pearson M."/>
            <person name="Haas B.J."/>
            <person name="Mauceli E."/>
            <person name="Wortman J.R."/>
            <person name="Lee N.H."/>
            <person name="Guigo R."/>
            <person name="Stanke M."/>
            <person name="Alvarado L."/>
            <person name="Amedeo P."/>
            <person name="Antoine C.H."/>
            <person name="Arensburger P."/>
            <person name="Bidwell S.L."/>
            <person name="Crawford M."/>
            <person name="Camaro F."/>
            <person name="Devon K."/>
            <person name="Engels R."/>
            <person name="Hammond M."/>
            <person name="Howarth C."/>
            <person name="Koehrsen M."/>
            <person name="Lawson D."/>
            <person name="Montgomery P."/>
            <person name="Nene V."/>
            <person name="Nusbaum C."/>
            <person name="Puiu D."/>
            <person name="Romero-Severson J."/>
            <person name="Severson D.W."/>
            <person name="Shumway M."/>
            <person name="Sisk P."/>
            <person name="Stolte C."/>
            <person name="Zeng Q."/>
            <person name="Eisenstadt E."/>
            <person name="Fraser-Liggett C."/>
            <person name="Strausberg R."/>
            <person name="Galagan J."/>
            <person name="Birren B."/>
            <person name="Collins F.H."/>
        </authorList>
    </citation>
    <scope>NUCLEOTIDE SEQUENCE [LARGE SCALE GENOMIC DNA]</scope>
    <source>
        <strain evidence="2">JHB</strain>
    </source>
</reference>
<dbReference type="Pfam" id="PF00650">
    <property type="entry name" value="CRAL_TRIO"/>
    <property type="match status" value="1"/>
</dbReference>
<dbReference type="Gene3D" id="3.40.525.10">
    <property type="entry name" value="CRAL-TRIO lipid binding domain"/>
    <property type="match status" value="1"/>
</dbReference>
<dbReference type="PANTHER" id="PTHR10174:SF38">
    <property type="entry name" value="HL01515P"/>
    <property type="match status" value="1"/>
</dbReference>
<dbReference type="OrthoDB" id="1434354at2759"/>
<dbReference type="Proteomes" id="UP000002320">
    <property type="component" value="Unassembled WGS sequence"/>
</dbReference>
<evidence type="ECO:0000313" key="3">
    <source>
        <dbReference type="EnsemblMetazoa" id="CPIJ018213-PA"/>
    </source>
</evidence>
<dbReference type="eggNOG" id="KOG1471">
    <property type="taxonomic scope" value="Eukaryota"/>
</dbReference>
<dbReference type="CDD" id="cd00170">
    <property type="entry name" value="SEC14"/>
    <property type="match status" value="1"/>
</dbReference>
<dbReference type="Gene3D" id="1.20.5.1200">
    <property type="entry name" value="Alpha-tocopherol transfer"/>
    <property type="match status" value="1"/>
</dbReference>
<evidence type="ECO:0000259" key="1">
    <source>
        <dbReference type="PROSITE" id="PS50191"/>
    </source>
</evidence>
<dbReference type="InParanoid" id="B0XFX0"/>
<keyword evidence="4" id="KW-1185">Reference proteome</keyword>
<proteinExistence type="predicted"/>
<dbReference type="PANTHER" id="PTHR10174">
    <property type="entry name" value="ALPHA-TOCOPHEROL TRANSFER PROTEIN-RELATED"/>
    <property type="match status" value="1"/>
</dbReference>
<dbReference type="InterPro" id="IPR036865">
    <property type="entry name" value="CRAL-TRIO_dom_sf"/>
</dbReference>
<protein>
    <submittedName>
        <fullName evidence="2">CRAL/TRIO domain-containing protein</fullName>
    </submittedName>
</protein>
<dbReference type="GO" id="GO:1902936">
    <property type="term" value="F:phosphatidylinositol bisphosphate binding"/>
    <property type="evidence" value="ECO:0007669"/>
    <property type="project" value="TreeGrafter"/>
</dbReference>
<gene>
    <name evidence="3" type="primary">6052244</name>
    <name evidence="2" type="ORF">CpipJ_CPIJ018213</name>
</gene>
<dbReference type="HOGENOM" id="CLU_046597_1_1_1"/>
<sequence length="176" mass="19704">MHVVPTIVSPGVWDTSKVSLVEFIAAIRLTGIATMLHRNAQQNGVQLILDVDGLSMGQITNFTPRCCSYLFSLMDYCTPVVTKGLHVVNNGMLFNVLFSTLKPFMSRDLRSKTVMHGKSWHSLAKHIKPRFLPPKYGGSSSAPDYDGELFAKLFQHYEGYFNEYDSYGFTGNPDSK</sequence>
<dbReference type="OMA" id="WNTDICK"/>
<evidence type="ECO:0000313" key="4">
    <source>
        <dbReference type="Proteomes" id="UP000002320"/>
    </source>
</evidence>
<dbReference type="SMART" id="SM00516">
    <property type="entry name" value="SEC14"/>
    <property type="match status" value="1"/>
</dbReference>
<evidence type="ECO:0000313" key="2">
    <source>
        <dbReference type="EMBL" id="EDS27089.1"/>
    </source>
</evidence>
<dbReference type="EMBL" id="DS232967">
    <property type="protein sequence ID" value="EDS27089.1"/>
    <property type="molecule type" value="Genomic_DNA"/>
</dbReference>
<dbReference type="KEGG" id="cqu:CpipJ_CPIJ018213"/>